<organism evidence="2 3">
    <name type="scientific">Pedobacter caeni</name>
    <dbReference type="NCBI Taxonomy" id="288992"/>
    <lineage>
        <taxon>Bacteria</taxon>
        <taxon>Pseudomonadati</taxon>
        <taxon>Bacteroidota</taxon>
        <taxon>Sphingobacteriia</taxon>
        <taxon>Sphingobacteriales</taxon>
        <taxon>Sphingobacteriaceae</taxon>
        <taxon>Pedobacter</taxon>
    </lineage>
</organism>
<dbReference type="InterPro" id="IPR046732">
    <property type="entry name" value="DUF6624"/>
</dbReference>
<dbReference type="OrthoDB" id="1164858at2"/>
<feature type="signal peptide" evidence="1">
    <location>
        <begin position="1"/>
        <end position="19"/>
    </location>
</feature>
<evidence type="ECO:0000256" key="1">
    <source>
        <dbReference type="SAM" id="SignalP"/>
    </source>
</evidence>
<evidence type="ECO:0000313" key="2">
    <source>
        <dbReference type="EMBL" id="SHF44134.1"/>
    </source>
</evidence>
<dbReference type="RefSeq" id="WP_073231561.1">
    <property type="nucleotide sequence ID" value="NZ_FQUQ01000002.1"/>
</dbReference>
<keyword evidence="3" id="KW-1185">Reference proteome</keyword>
<dbReference type="Proteomes" id="UP000184287">
    <property type="component" value="Unassembled WGS sequence"/>
</dbReference>
<accession>A0A1M5BNK4</accession>
<protein>
    <submittedName>
        <fullName evidence="2">Uncharacterized protein</fullName>
    </submittedName>
</protein>
<evidence type="ECO:0000313" key="3">
    <source>
        <dbReference type="Proteomes" id="UP000184287"/>
    </source>
</evidence>
<dbReference type="Pfam" id="PF20329">
    <property type="entry name" value="DUF6624"/>
    <property type="match status" value="1"/>
</dbReference>
<dbReference type="EMBL" id="FQUQ01000002">
    <property type="protein sequence ID" value="SHF44134.1"/>
    <property type="molecule type" value="Genomic_DNA"/>
</dbReference>
<feature type="chain" id="PRO_5009909095" evidence="1">
    <location>
        <begin position="20"/>
        <end position="222"/>
    </location>
</feature>
<keyword evidence="1" id="KW-0732">Signal</keyword>
<sequence length="222" mass="25172">MKRFFSFLFLALISSAALAQVNSFEIDSSKFNKKLMQQLDTILKDDQTFRIKWMDMIKAKASPTAVDSVKAIARQQDAKNLIKVKDIIANHGWLGPQDVGMNASQGLFLVIQHADLATQQEYLPIVRKAEKDGKTLSSNLAILEDRIAMRTGNKQSYGSQGFKDKKTGSSYIYPIIDPDRLDSRRKAMGMPPMKSYVPDWDLEKYKILLPEIEKIVKDQGIR</sequence>
<name>A0A1M5BNK4_9SPHI</name>
<proteinExistence type="predicted"/>
<reference evidence="3" key="1">
    <citation type="submission" date="2016-11" db="EMBL/GenBank/DDBJ databases">
        <authorList>
            <person name="Varghese N."/>
            <person name="Submissions S."/>
        </authorList>
    </citation>
    <scope>NUCLEOTIDE SEQUENCE [LARGE SCALE GENOMIC DNA]</scope>
    <source>
        <strain evidence="3">DSM 16990</strain>
    </source>
</reference>
<gene>
    <name evidence="2" type="ORF">SAMN04488522_1021282</name>
</gene>
<dbReference type="STRING" id="288992.SAMN04488522_1021282"/>
<dbReference type="AlphaFoldDB" id="A0A1M5BNK4"/>